<dbReference type="GO" id="GO:0016787">
    <property type="term" value="F:hydrolase activity"/>
    <property type="evidence" value="ECO:0007669"/>
    <property type="project" value="UniProtKB-KW"/>
</dbReference>
<protein>
    <submittedName>
        <fullName evidence="3">Medium-chain acyl-[acyl-carrier-protein] hydrolase</fullName>
    </submittedName>
</protein>
<gene>
    <name evidence="3" type="ORF">SAMN05216174_11460</name>
</gene>
<dbReference type="GO" id="GO:0008610">
    <property type="term" value="P:lipid biosynthetic process"/>
    <property type="evidence" value="ECO:0007669"/>
    <property type="project" value="TreeGrafter"/>
</dbReference>
<dbReference type="Proteomes" id="UP000199501">
    <property type="component" value="Unassembled WGS sequence"/>
</dbReference>
<reference evidence="4" key="1">
    <citation type="submission" date="2016-10" db="EMBL/GenBank/DDBJ databases">
        <authorList>
            <person name="Varghese N."/>
            <person name="Submissions S."/>
        </authorList>
    </citation>
    <scope>NUCLEOTIDE SEQUENCE [LARGE SCALE GENOMIC DNA]</scope>
    <source>
        <strain evidence="4">IBRC-M 10403</strain>
    </source>
</reference>
<dbReference type="RefSeq" id="WP_091455426.1">
    <property type="nucleotide sequence ID" value="NZ_FMZZ01000014.1"/>
</dbReference>
<dbReference type="InterPro" id="IPR029058">
    <property type="entry name" value="AB_hydrolase_fold"/>
</dbReference>
<evidence type="ECO:0000313" key="3">
    <source>
        <dbReference type="EMBL" id="SDD62009.1"/>
    </source>
</evidence>
<dbReference type="PANTHER" id="PTHR11487:SF0">
    <property type="entry name" value="S-ACYL FATTY ACID SYNTHASE THIOESTERASE, MEDIUM CHAIN"/>
    <property type="match status" value="1"/>
</dbReference>
<dbReference type="InterPro" id="IPR012223">
    <property type="entry name" value="TEII"/>
</dbReference>
<proteinExistence type="inferred from homology"/>
<dbReference type="Gene3D" id="3.40.50.1820">
    <property type="entry name" value="alpha/beta hydrolase"/>
    <property type="match status" value="1"/>
</dbReference>
<dbReference type="STRING" id="1271860.SAMN05216174_11460"/>
<evidence type="ECO:0000256" key="1">
    <source>
        <dbReference type="ARBA" id="ARBA00007169"/>
    </source>
</evidence>
<dbReference type="InterPro" id="IPR001031">
    <property type="entry name" value="Thioesterase"/>
</dbReference>
<dbReference type="SUPFAM" id="SSF53474">
    <property type="entry name" value="alpha/beta-Hydrolases"/>
    <property type="match status" value="1"/>
</dbReference>
<feature type="domain" description="Thioesterase" evidence="2">
    <location>
        <begin position="15"/>
        <end position="222"/>
    </location>
</feature>
<dbReference type="OrthoDB" id="4169718at2"/>
<dbReference type="PANTHER" id="PTHR11487">
    <property type="entry name" value="THIOESTERASE"/>
    <property type="match status" value="1"/>
</dbReference>
<dbReference type="EMBL" id="FMZZ01000014">
    <property type="protein sequence ID" value="SDD62009.1"/>
    <property type="molecule type" value="Genomic_DNA"/>
</dbReference>
<sequence>MAGWIAGTVSDAPVRLFCFAHAGGGGTFFRPWRAAMEPEIGVCPVVLPGRESRIKEPAHTRMGPLVDALVEGLLPYLDRPYAFFGHSLGALVSYEVAKVLRGPLCLFVSGRRAPHLPNQRRDVYDLPQAEFAREMLDLGGTPPELVRQPELLEFFMPVLRADFELNETYRAVPAEPLSCPVFGFVGDGDPLAGVDEVAAWRSVTAGSFGLRVFRGDHFYLKDSAAGVQAAVRADLRRVLPADRVAG</sequence>
<keyword evidence="3" id="KW-0378">Hydrolase</keyword>
<name>A0A1G6W873_9PSEU</name>
<keyword evidence="4" id="KW-1185">Reference proteome</keyword>
<comment type="similarity">
    <text evidence="1">Belongs to the thioesterase family.</text>
</comment>
<accession>A0A1G6W873</accession>
<dbReference type="Pfam" id="PF00975">
    <property type="entry name" value="Thioesterase"/>
    <property type="match status" value="1"/>
</dbReference>
<organism evidence="3 4">
    <name type="scientific">Actinokineospora iranica</name>
    <dbReference type="NCBI Taxonomy" id="1271860"/>
    <lineage>
        <taxon>Bacteria</taxon>
        <taxon>Bacillati</taxon>
        <taxon>Actinomycetota</taxon>
        <taxon>Actinomycetes</taxon>
        <taxon>Pseudonocardiales</taxon>
        <taxon>Pseudonocardiaceae</taxon>
        <taxon>Actinokineospora</taxon>
    </lineage>
</organism>
<dbReference type="AlphaFoldDB" id="A0A1G6W873"/>
<evidence type="ECO:0000313" key="4">
    <source>
        <dbReference type="Proteomes" id="UP000199501"/>
    </source>
</evidence>
<evidence type="ECO:0000259" key="2">
    <source>
        <dbReference type="Pfam" id="PF00975"/>
    </source>
</evidence>